<evidence type="ECO:0000256" key="3">
    <source>
        <dbReference type="PROSITE-ProRule" id="PRU00023"/>
    </source>
</evidence>
<evidence type="ECO:0000256" key="1">
    <source>
        <dbReference type="ARBA" id="ARBA00022737"/>
    </source>
</evidence>
<protein>
    <submittedName>
        <fullName evidence="4">Ankyrin repeat domain-containing protein</fullName>
    </submittedName>
</protein>
<dbReference type="Gene3D" id="1.25.40.20">
    <property type="entry name" value="Ankyrin repeat-containing domain"/>
    <property type="match status" value="1"/>
</dbReference>
<evidence type="ECO:0000256" key="2">
    <source>
        <dbReference type="ARBA" id="ARBA00023043"/>
    </source>
</evidence>
<reference evidence="4 5" key="1">
    <citation type="submission" date="2023-06" db="EMBL/GenBank/DDBJ databases">
        <title>Microbacterium sp. nov., isolated from a waste landfill.</title>
        <authorList>
            <person name="Wen W."/>
        </authorList>
    </citation>
    <scope>NUCLEOTIDE SEQUENCE [LARGE SCALE GENOMIC DNA]</scope>
    <source>
        <strain evidence="4 5">ASV49</strain>
    </source>
</reference>
<gene>
    <name evidence="4" type="ORF">QSV35_14690</name>
</gene>
<dbReference type="Pfam" id="PF12796">
    <property type="entry name" value="Ank_2"/>
    <property type="match status" value="2"/>
</dbReference>
<dbReference type="PRINTS" id="PR01415">
    <property type="entry name" value="ANKYRIN"/>
</dbReference>
<evidence type="ECO:0000313" key="5">
    <source>
        <dbReference type="Proteomes" id="UP001235064"/>
    </source>
</evidence>
<dbReference type="PROSITE" id="PS50088">
    <property type="entry name" value="ANK_REPEAT"/>
    <property type="match status" value="1"/>
</dbReference>
<dbReference type="SUPFAM" id="SSF48403">
    <property type="entry name" value="Ankyrin repeat"/>
    <property type="match status" value="1"/>
</dbReference>
<feature type="repeat" description="ANK" evidence="3">
    <location>
        <begin position="39"/>
        <end position="71"/>
    </location>
</feature>
<name>A0ABT7N1K6_9MICO</name>
<keyword evidence="2 3" id="KW-0040">ANK repeat</keyword>
<proteinExistence type="predicted"/>
<comment type="caution">
    <text evidence="4">The sequence shown here is derived from an EMBL/GenBank/DDBJ whole genome shotgun (WGS) entry which is preliminary data.</text>
</comment>
<dbReference type="InterPro" id="IPR002110">
    <property type="entry name" value="Ankyrin_rpt"/>
</dbReference>
<accession>A0ABT7N1K6</accession>
<sequence length="202" mass="21549">MRQPLQTQTDWPTLAATAPADAIAGALASGADIDATDTQGRTAILVAAKAGRLDIVRQLIAAGADIDKQDQIRLNPLLWGCISGNLDLVILMVEAGADIERRTRFDGVAIHPPAEKGFVEIVRYLAEQTDCNVNHTNLCGWTPLLEAIILRDGGPAQQEIVQLLLAAGADPGMVDQWGTSPLQHAQEKDFTELAGILADALR</sequence>
<dbReference type="Proteomes" id="UP001235064">
    <property type="component" value="Unassembled WGS sequence"/>
</dbReference>
<keyword evidence="5" id="KW-1185">Reference proteome</keyword>
<dbReference type="RefSeq" id="WP_286289536.1">
    <property type="nucleotide sequence ID" value="NZ_JASXSZ010000004.1"/>
</dbReference>
<dbReference type="PROSITE" id="PS50297">
    <property type="entry name" value="ANK_REP_REGION"/>
    <property type="match status" value="1"/>
</dbReference>
<dbReference type="PANTHER" id="PTHR24171">
    <property type="entry name" value="ANKYRIN REPEAT DOMAIN-CONTAINING PROTEIN 39-RELATED"/>
    <property type="match status" value="1"/>
</dbReference>
<organism evidence="4 5">
    <name type="scientific">Microbacterium candidum</name>
    <dbReference type="NCBI Taxonomy" id="3041922"/>
    <lineage>
        <taxon>Bacteria</taxon>
        <taxon>Bacillati</taxon>
        <taxon>Actinomycetota</taxon>
        <taxon>Actinomycetes</taxon>
        <taxon>Micrococcales</taxon>
        <taxon>Microbacteriaceae</taxon>
        <taxon>Microbacterium</taxon>
    </lineage>
</organism>
<dbReference type="SMART" id="SM00248">
    <property type="entry name" value="ANK"/>
    <property type="match status" value="3"/>
</dbReference>
<evidence type="ECO:0000313" key="4">
    <source>
        <dbReference type="EMBL" id="MDL9980588.1"/>
    </source>
</evidence>
<dbReference type="PANTHER" id="PTHR24171:SF8">
    <property type="entry name" value="BRCA1-ASSOCIATED RING DOMAIN PROTEIN 1"/>
    <property type="match status" value="1"/>
</dbReference>
<keyword evidence="1" id="KW-0677">Repeat</keyword>
<dbReference type="EMBL" id="JASXSZ010000004">
    <property type="protein sequence ID" value="MDL9980588.1"/>
    <property type="molecule type" value="Genomic_DNA"/>
</dbReference>
<dbReference type="InterPro" id="IPR036770">
    <property type="entry name" value="Ankyrin_rpt-contain_sf"/>
</dbReference>